<gene>
    <name evidence="2" type="ORF">ZHAS_00005120</name>
</gene>
<name>A0A084VJ07_ANOSI</name>
<sequence>MTGTDEHTGYVKRTPMGARNGTTQARPGQANQTTINHGLWAVWKLHTGTFIQRKQNETGDGGGCDKEKECGRGEESGWEAEEKKNKWRRDKPERFPESEPVCGSDGKGEGEGVLFSEGFGIPCVHPGRCLPAMPTLPRAIERNTHGGKVAGISIFRFPDRGAGVWRGKIVVVVVGKLSVVQQSGVLVNANCP</sequence>
<dbReference type="Proteomes" id="UP000030765">
    <property type="component" value="Unassembled WGS sequence"/>
</dbReference>
<feature type="compositionally biased region" description="Basic and acidic residues" evidence="1">
    <location>
        <begin position="63"/>
        <end position="97"/>
    </location>
</feature>
<organism evidence="2">
    <name type="scientific">Anopheles sinensis</name>
    <name type="common">Mosquito</name>
    <dbReference type="NCBI Taxonomy" id="74873"/>
    <lineage>
        <taxon>Eukaryota</taxon>
        <taxon>Metazoa</taxon>
        <taxon>Ecdysozoa</taxon>
        <taxon>Arthropoda</taxon>
        <taxon>Hexapoda</taxon>
        <taxon>Insecta</taxon>
        <taxon>Pterygota</taxon>
        <taxon>Neoptera</taxon>
        <taxon>Endopterygota</taxon>
        <taxon>Diptera</taxon>
        <taxon>Nematocera</taxon>
        <taxon>Culicoidea</taxon>
        <taxon>Culicidae</taxon>
        <taxon>Anophelinae</taxon>
        <taxon>Anopheles</taxon>
    </lineage>
</organism>
<dbReference type="EMBL" id="KE524855">
    <property type="protein sequence ID" value="KFB37951.1"/>
    <property type="molecule type" value="Genomic_DNA"/>
</dbReference>
<evidence type="ECO:0000313" key="4">
    <source>
        <dbReference type="Proteomes" id="UP000030765"/>
    </source>
</evidence>
<evidence type="ECO:0000313" key="2">
    <source>
        <dbReference type="EMBL" id="KFB37951.1"/>
    </source>
</evidence>
<dbReference type="AlphaFoldDB" id="A0A084VJ07"/>
<reference evidence="2 4" key="1">
    <citation type="journal article" date="2014" name="BMC Genomics">
        <title>Genome sequence of Anopheles sinensis provides insight into genetics basis of mosquito competence for malaria parasites.</title>
        <authorList>
            <person name="Zhou D."/>
            <person name="Zhang D."/>
            <person name="Ding G."/>
            <person name="Shi L."/>
            <person name="Hou Q."/>
            <person name="Ye Y."/>
            <person name="Xu Y."/>
            <person name="Zhou H."/>
            <person name="Xiong C."/>
            <person name="Li S."/>
            <person name="Yu J."/>
            <person name="Hong S."/>
            <person name="Yu X."/>
            <person name="Zou P."/>
            <person name="Chen C."/>
            <person name="Chang X."/>
            <person name="Wang W."/>
            <person name="Lv Y."/>
            <person name="Sun Y."/>
            <person name="Ma L."/>
            <person name="Shen B."/>
            <person name="Zhu C."/>
        </authorList>
    </citation>
    <scope>NUCLEOTIDE SEQUENCE [LARGE SCALE GENOMIC DNA]</scope>
</reference>
<reference evidence="3" key="2">
    <citation type="submission" date="2020-05" db="UniProtKB">
        <authorList>
            <consortium name="EnsemblMetazoa"/>
        </authorList>
    </citation>
    <scope>IDENTIFICATION</scope>
</reference>
<keyword evidence="4" id="KW-1185">Reference proteome</keyword>
<feature type="compositionally biased region" description="Polar residues" evidence="1">
    <location>
        <begin position="20"/>
        <end position="31"/>
    </location>
</feature>
<dbReference type="EMBL" id="ATLV01013421">
    <property type="status" value="NOT_ANNOTATED_CDS"/>
    <property type="molecule type" value="Genomic_DNA"/>
</dbReference>
<proteinExistence type="predicted"/>
<evidence type="ECO:0000313" key="3">
    <source>
        <dbReference type="EnsemblMetazoa" id="ASIC005120-PA"/>
    </source>
</evidence>
<feature type="region of interest" description="Disordered" evidence="1">
    <location>
        <begin position="53"/>
        <end position="107"/>
    </location>
</feature>
<evidence type="ECO:0000256" key="1">
    <source>
        <dbReference type="SAM" id="MobiDB-lite"/>
    </source>
</evidence>
<dbReference type="EnsemblMetazoa" id="ASIC005120-RA">
    <property type="protein sequence ID" value="ASIC005120-PA"/>
    <property type="gene ID" value="ASIC005120"/>
</dbReference>
<feature type="region of interest" description="Disordered" evidence="1">
    <location>
        <begin position="1"/>
        <end position="31"/>
    </location>
</feature>
<dbReference type="VEuPathDB" id="VectorBase:ASIC005120"/>
<accession>A0A084VJ07</accession>
<protein>
    <submittedName>
        <fullName evidence="2 3">SNARE-interacting protein KEULE-like protein</fullName>
    </submittedName>
</protein>